<feature type="compositionally biased region" description="Polar residues" evidence="1">
    <location>
        <begin position="436"/>
        <end position="446"/>
    </location>
</feature>
<feature type="compositionally biased region" description="Polar residues" evidence="1">
    <location>
        <begin position="387"/>
        <end position="403"/>
    </location>
</feature>
<feature type="compositionally biased region" description="Polar residues" evidence="1">
    <location>
        <begin position="257"/>
        <end position="267"/>
    </location>
</feature>
<keyword evidence="3" id="KW-1185">Reference proteome</keyword>
<feature type="compositionally biased region" description="Polar residues" evidence="1">
    <location>
        <begin position="240"/>
        <end position="250"/>
    </location>
</feature>
<feature type="region of interest" description="Disordered" evidence="1">
    <location>
        <begin position="62"/>
        <end position="89"/>
    </location>
</feature>
<name>A0A6A5TP16_9PLEO</name>
<reference evidence="2" key="1">
    <citation type="journal article" date="2020" name="Stud. Mycol.">
        <title>101 Dothideomycetes genomes: a test case for predicting lifestyles and emergence of pathogens.</title>
        <authorList>
            <person name="Haridas S."/>
            <person name="Albert R."/>
            <person name="Binder M."/>
            <person name="Bloem J."/>
            <person name="Labutti K."/>
            <person name="Salamov A."/>
            <person name="Andreopoulos B."/>
            <person name="Baker S."/>
            <person name="Barry K."/>
            <person name="Bills G."/>
            <person name="Bluhm B."/>
            <person name="Cannon C."/>
            <person name="Castanera R."/>
            <person name="Culley D."/>
            <person name="Daum C."/>
            <person name="Ezra D."/>
            <person name="Gonzalez J."/>
            <person name="Henrissat B."/>
            <person name="Kuo A."/>
            <person name="Liang C."/>
            <person name="Lipzen A."/>
            <person name="Lutzoni F."/>
            <person name="Magnuson J."/>
            <person name="Mondo S."/>
            <person name="Nolan M."/>
            <person name="Ohm R."/>
            <person name="Pangilinan J."/>
            <person name="Park H.-J."/>
            <person name="Ramirez L."/>
            <person name="Alfaro M."/>
            <person name="Sun H."/>
            <person name="Tritt A."/>
            <person name="Yoshinaga Y."/>
            <person name="Zwiers L.-H."/>
            <person name="Turgeon B."/>
            <person name="Goodwin S."/>
            <person name="Spatafora J."/>
            <person name="Crous P."/>
            <person name="Grigoriev I."/>
        </authorList>
    </citation>
    <scope>NUCLEOTIDE SEQUENCE</scope>
    <source>
        <strain evidence="2">CBS 675.92</strain>
    </source>
</reference>
<dbReference type="AlphaFoldDB" id="A0A6A5TP16"/>
<feature type="compositionally biased region" description="Low complexity" evidence="1">
    <location>
        <begin position="212"/>
        <end position="225"/>
    </location>
</feature>
<protein>
    <submittedName>
        <fullName evidence="2">Uncharacterized protein</fullName>
    </submittedName>
</protein>
<feature type="compositionally biased region" description="Polar residues" evidence="1">
    <location>
        <begin position="284"/>
        <end position="298"/>
    </location>
</feature>
<gene>
    <name evidence="2" type="ORF">CC80DRAFT_129470</name>
</gene>
<feature type="region of interest" description="Disordered" evidence="1">
    <location>
        <begin position="331"/>
        <end position="459"/>
    </location>
</feature>
<feature type="compositionally biased region" description="Low complexity" evidence="1">
    <location>
        <begin position="352"/>
        <end position="364"/>
    </location>
</feature>
<sequence length="459" mass="49679">MADVSVASQLQQWTFEKPTHSERSASSSSSPNLSHHEPEALRIDASVAAAVKAAQDMDSKDFQDRYLSSEEDLSPMYGNSSDSEYESDASIHDVEKEILKARRLSVSRWDKGLSCDMAVSVSYVSAGRPKVIELNVGPPAHEKKQRAASFAQLPIAAVEKLRKEGQQTKHRSMLLTSASASASRSPSPAVSTASRRHSQRPPYAHSNTSRAQLSQSTTSFQTASSVRSPSPADSEYSIPSRPTSAATSHLQPHPPRASSSFGSNANRTLPFPPLTPQSPEPHSFLNSDPFESSTTNAASPIIRNGGTHRRLRSISQKLSLAKIAITPSTKKWDSRINGKPGAAMPPTPKTPFTPMTPQTAPATTDSSPMRKLRRNSRILLSRPPTRGATTTPELPTIPISSMPANPAPLKRSATEKLVARGANERAPTLELPPFPSETSSMSSTKNRPLRKRKSLMDLL</sequence>
<feature type="compositionally biased region" description="Low complexity" evidence="1">
    <location>
        <begin position="176"/>
        <end position="193"/>
    </location>
</feature>
<evidence type="ECO:0000313" key="3">
    <source>
        <dbReference type="Proteomes" id="UP000800035"/>
    </source>
</evidence>
<proteinExistence type="predicted"/>
<feature type="region of interest" description="Disordered" evidence="1">
    <location>
        <begin position="1"/>
        <end position="41"/>
    </location>
</feature>
<accession>A0A6A5TP16</accession>
<dbReference type="OrthoDB" id="3926619at2759"/>
<dbReference type="Proteomes" id="UP000800035">
    <property type="component" value="Unassembled WGS sequence"/>
</dbReference>
<evidence type="ECO:0000256" key="1">
    <source>
        <dbReference type="SAM" id="MobiDB-lite"/>
    </source>
</evidence>
<evidence type="ECO:0000313" key="2">
    <source>
        <dbReference type="EMBL" id="KAF1954168.1"/>
    </source>
</evidence>
<organism evidence="2 3">
    <name type="scientific">Byssothecium circinans</name>
    <dbReference type="NCBI Taxonomy" id="147558"/>
    <lineage>
        <taxon>Eukaryota</taxon>
        <taxon>Fungi</taxon>
        <taxon>Dikarya</taxon>
        <taxon>Ascomycota</taxon>
        <taxon>Pezizomycotina</taxon>
        <taxon>Dothideomycetes</taxon>
        <taxon>Pleosporomycetidae</taxon>
        <taxon>Pleosporales</taxon>
        <taxon>Massarineae</taxon>
        <taxon>Massarinaceae</taxon>
        <taxon>Byssothecium</taxon>
    </lineage>
</organism>
<feature type="compositionally biased region" description="Polar residues" evidence="1">
    <location>
        <begin position="1"/>
        <end position="14"/>
    </location>
</feature>
<feature type="compositionally biased region" description="Low complexity" evidence="1">
    <location>
        <begin position="24"/>
        <end position="33"/>
    </location>
</feature>
<feature type="region of interest" description="Disordered" evidence="1">
    <location>
        <begin position="163"/>
        <end position="308"/>
    </location>
</feature>
<feature type="compositionally biased region" description="Pro residues" evidence="1">
    <location>
        <begin position="270"/>
        <end position="279"/>
    </location>
</feature>
<dbReference type="EMBL" id="ML977000">
    <property type="protein sequence ID" value="KAF1954168.1"/>
    <property type="molecule type" value="Genomic_DNA"/>
</dbReference>